<sequence>MRLRVEYKKGQEIKYLSHLQLIRLVERVLRRAQIPYALSEGFSPHIKLSLGTVLPVGVWGVREYFDLELTREIPPGQFMEAVNRVAPTGFEVRQAKIISDKAPSLQAQVNAAVYCLVLKPGVEEERARTTLEDVMRGEKLMVPKRGSATEEKDLRPGIYRLSLGKEEGVLVILALVSSGSKDNIRPDELVLCLEDRGLAGAFADVYRMANYWRQPDGSLSSPLDLEKV</sequence>
<dbReference type="OrthoDB" id="9780488at2"/>
<dbReference type="Pfam" id="PF10105">
    <property type="entry name" value="DUF2344"/>
    <property type="match status" value="1"/>
</dbReference>
<evidence type="ECO:0000313" key="3">
    <source>
        <dbReference type="Proteomes" id="UP000000378"/>
    </source>
</evidence>
<dbReference type="AlphaFoldDB" id="D7CL98"/>
<keyword evidence="3" id="KW-1185">Reference proteome</keyword>
<name>D7CL98_SYNLT</name>
<dbReference type="Proteomes" id="UP000000378">
    <property type="component" value="Chromosome"/>
</dbReference>
<accession>D7CL98</accession>
<proteinExistence type="predicted"/>
<feature type="domain" description="DUF2344" evidence="1">
    <location>
        <begin position="2"/>
        <end position="186"/>
    </location>
</feature>
<dbReference type="NCBIfam" id="TIGR03936">
    <property type="entry name" value="sam_1_link_chp"/>
    <property type="match status" value="1"/>
</dbReference>
<dbReference type="STRING" id="643648.Slip_0703"/>
<dbReference type="EMBL" id="CP002048">
    <property type="protein sequence ID" value="ADI01483.1"/>
    <property type="molecule type" value="Genomic_DNA"/>
</dbReference>
<protein>
    <recommendedName>
        <fullName evidence="1">DUF2344 domain-containing protein</fullName>
    </recommendedName>
</protein>
<organism evidence="2 3">
    <name type="scientific">Syntrophothermus lipocalidus (strain DSM 12680 / TGB-C1)</name>
    <dbReference type="NCBI Taxonomy" id="643648"/>
    <lineage>
        <taxon>Bacteria</taxon>
        <taxon>Bacillati</taxon>
        <taxon>Bacillota</taxon>
        <taxon>Clostridia</taxon>
        <taxon>Eubacteriales</taxon>
        <taxon>Syntrophomonadaceae</taxon>
        <taxon>Syntrophothermus</taxon>
    </lineage>
</organism>
<dbReference type="RefSeq" id="WP_013174885.1">
    <property type="nucleotide sequence ID" value="NC_014220.1"/>
</dbReference>
<dbReference type="HOGENOM" id="CLU_083579_0_1_9"/>
<reference evidence="2 3" key="2">
    <citation type="journal article" date="2010" name="Stand. Genomic Sci.">
        <title>Complete genome sequence of Syntrophothermus lipocalidus type strain (TGB-C1).</title>
        <authorList>
            <person name="Djao O.D."/>
            <person name="Zhang X."/>
            <person name="Lucas S."/>
            <person name="Lapidus A."/>
            <person name="Del Rio T.G."/>
            <person name="Nolan M."/>
            <person name="Tice H."/>
            <person name="Cheng J.F."/>
            <person name="Han C."/>
            <person name="Tapia R."/>
            <person name="Goodwin L."/>
            <person name="Pitluck S."/>
            <person name="Liolios K."/>
            <person name="Ivanova N."/>
            <person name="Mavromatis K."/>
            <person name="Mikhailova N."/>
            <person name="Ovchinnikova G."/>
            <person name="Pati A."/>
            <person name="Brambilla E."/>
            <person name="Chen A."/>
            <person name="Palaniappan K."/>
            <person name="Land M."/>
            <person name="Hauser L."/>
            <person name="Chang Y.J."/>
            <person name="Jeffries C.D."/>
            <person name="Rohde M."/>
            <person name="Sikorski J."/>
            <person name="Spring S."/>
            <person name="Goker M."/>
            <person name="Detter J.C."/>
            <person name="Woyke T."/>
            <person name="Bristow J."/>
            <person name="Eisen J.A."/>
            <person name="Markowitz V."/>
            <person name="Hugenholtz P."/>
            <person name="Kyrpides N.C."/>
            <person name="Klenk H.P."/>
        </authorList>
    </citation>
    <scope>NUCLEOTIDE SEQUENCE [LARGE SCALE GENOMIC DNA]</scope>
    <source>
        <strain evidence="3">DSM 12680 / TGB-C1</strain>
    </source>
</reference>
<gene>
    <name evidence="2" type="ordered locus">Slip_0703</name>
</gene>
<dbReference type="KEGG" id="slp:Slip_0703"/>
<reference evidence="3" key="1">
    <citation type="journal article" date="2010" name="Stand. Genomic Sci.">
        <title>Complete genome sequence of Syntrophothermus lipocalidus type strain (TGB-C1T).</title>
        <authorList>
            <consortium name="US DOE Joint Genome Institute (JGI-PGF)"/>
            <person name="Djao O."/>
            <person name="Zhang X."/>
            <person name="Lucas S."/>
            <person name="Lapidus A."/>
            <person name="Glavina Del Rio T."/>
            <person name="Nolan M."/>
            <person name="Tice H."/>
            <person name="Cheng J."/>
            <person name="Han C."/>
            <person name="Tapia R."/>
            <person name="Goodwin L."/>
            <person name="Pitluck S."/>
            <person name="Liolios K."/>
            <person name="Ivanova N."/>
            <person name="Mavromatis K."/>
            <person name="Mikhailova N."/>
            <person name="Ovchinnikova G."/>
            <person name="Pati A."/>
            <person name="Brambilla E."/>
            <person name="Chen A."/>
            <person name="Palaniappan K."/>
            <person name="Land M."/>
            <person name="Hauser L."/>
            <person name="Chang Y."/>
            <person name="Jeffries C."/>
            <person name="Rohde M."/>
            <person name="Sikorski J."/>
            <person name="Spring S."/>
            <person name="Goker M."/>
            <person name="Detter J."/>
            <person name="Woyke T."/>
            <person name="Bristow J."/>
            <person name="Eisen J."/>
            <person name="Markowitz V."/>
            <person name="Hugenholtz P."/>
            <person name="Kyrpides N."/>
            <person name="Klenk H."/>
        </authorList>
    </citation>
    <scope>NUCLEOTIDE SEQUENCE [LARGE SCALE GENOMIC DNA]</scope>
    <source>
        <strain evidence="3">DSM 12680 / TGB-C1</strain>
    </source>
</reference>
<dbReference type="eggNOG" id="COG5011">
    <property type="taxonomic scope" value="Bacteria"/>
</dbReference>
<evidence type="ECO:0000313" key="2">
    <source>
        <dbReference type="EMBL" id="ADI01483.1"/>
    </source>
</evidence>
<dbReference type="InterPro" id="IPR018768">
    <property type="entry name" value="DUF2344"/>
</dbReference>
<evidence type="ECO:0000259" key="1">
    <source>
        <dbReference type="Pfam" id="PF10105"/>
    </source>
</evidence>